<dbReference type="InterPro" id="IPR027443">
    <property type="entry name" value="IPNS-like_sf"/>
</dbReference>
<evidence type="ECO:0000256" key="2">
    <source>
        <dbReference type="ARBA" id="ARBA00008056"/>
    </source>
</evidence>
<dbReference type="AlphaFoldDB" id="A0A438G2R0"/>
<evidence type="ECO:0000259" key="7">
    <source>
        <dbReference type="Pfam" id="PF14226"/>
    </source>
</evidence>
<gene>
    <name evidence="8" type="primary">VvCHDp000200_28</name>
    <name evidence="8" type="ORF">CK203_065097</name>
</gene>
<dbReference type="PANTHER" id="PTHR10209">
    <property type="entry name" value="OXIDOREDUCTASE, 2OG-FE II OXYGENASE FAMILY PROTEIN"/>
    <property type="match status" value="1"/>
</dbReference>
<dbReference type="SUPFAM" id="SSF51197">
    <property type="entry name" value="Clavaminate synthase-like"/>
    <property type="match status" value="1"/>
</dbReference>
<evidence type="ECO:0000313" key="8">
    <source>
        <dbReference type="EMBL" id="RVW66481.1"/>
    </source>
</evidence>
<dbReference type="Gene3D" id="2.60.120.330">
    <property type="entry name" value="B-lactam Antibiotic, Isopenicillin N Synthase, Chain"/>
    <property type="match status" value="1"/>
</dbReference>
<proteinExistence type="inferred from homology"/>
<dbReference type="Pfam" id="PF03171">
    <property type="entry name" value="2OG-FeII_Oxy"/>
    <property type="match status" value="1"/>
</dbReference>
<name>A0A438G2R0_VITVI</name>
<evidence type="ECO:0000256" key="5">
    <source>
        <dbReference type="ARBA" id="ARBA00023004"/>
    </source>
</evidence>
<dbReference type="FunFam" id="2.60.120.330:FF:000005">
    <property type="entry name" value="1-aminocyclopropane-1-carboxylate oxidase homolog 1"/>
    <property type="match status" value="1"/>
</dbReference>
<dbReference type="EMBL" id="QGNW01000651">
    <property type="protein sequence ID" value="RVW66481.1"/>
    <property type="molecule type" value="Genomic_DNA"/>
</dbReference>
<comment type="caution">
    <text evidence="8">The sequence shown here is derived from an EMBL/GenBank/DDBJ whole genome shotgun (WGS) entry which is preliminary data.</text>
</comment>
<evidence type="ECO:0000256" key="3">
    <source>
        <dbReference type="ARBA" id="ARBA00022723"/>
    </source>
</evidence>
<dbReference type="PANTHER" id="PTHR10209:SF791">
    <property type="entry name" value="1-AMINOCYCLOPROPANE-1-CARBOXYLATE OXIDASE HOMOLOG 1"/>
    <property type="match status" value="1"/>
</dbReference>
<keyword evidence="5" id="KW-0408">Iron</keyword>
<sequence>MVVTSFSESPMATQADCDRLGELKAFDETKAGVKGLVDAGVSQVPRIFIQPPDDFTTGDTKFSFPVIDLQDMNTDPARRKEIVDMVRDASETWGFFNVVNHGISVTVLEEMKDGVRRFYEQDTEVKKQYYSRDLERKVVYNSNFDLYKAPAANWRDTFYFLMAPQPPDPQELPPAFRDILIEYKDEVMKLGFKLLELISEALGLKANHLKDMDCAEGLAMLCHYYPACPQPELTMGTTKHADNDFLTVLLQDEIGGLQVLHQDQWVDVPPMPGALLLILETFYSTALLPSLKLYGPIKELLSEENPPKYREITVRDFVAYFNAKGLDGTSALEHFNSRLAVEMKKPLCDGRLIEQEKLMSVTNFESMTQWADPHAFRANHECLYW</sequence>
<reference evidence="8 9" key="1">
    <citation type="journal article" date="2018" name="PLoS Genet.">
        <title>Population sequencing reveals clonal diversity and ancestral inbreeding in the grapevine cultivar Chardonnay.</title>
        <authorList>
            <person name="Roach M.J."/>
            <person name="Johnson D.L."/>
            <person name="Bohlmann J."/>
            <person name="van Vuuren H.J."/>
            <person name="Jones S.J."/>
            <person name="Pretorius I.S."/>
            <person name="Schmidt S.A."/>
            <person name="Borneman A.R."/>
        </authorList>
    </citation>
    <scope>NUCLEOTIDE SEQUENCE [LARGE SCALE GENOMIC DNA]</scope>
    <source>
        <strain evidence="9">cv. Chardonnay</strain>
        <tissue evidence="8">Leaf</tissue>
    </source>
</reference>
<dbReference type="Pfam" id="PF14226">
    <property type="entry name" value="DIOX_N"/>
    <property type="match status" value="1"/>
</dbReference>
<dbReference type="InterPro" id="IPR026992">
    <property type="entry name" value="DIOX_N"/>
</dbReference>
<comment type="similarity">
    <text evidence="2">Belongs to the iron/ascorbate-dependent oxidoreductase family.</text>
</comment>
<keyword evidence="4" id="KW-0560">Oxidoreductase</keyword>
<dbReference type="GO" id="GO:0016491">
    <property type="term" value="F:oxidoreductase activity"/>
    <property type="evidence" value="ECO:0007669"/>
    <property type="project" value="UniProtKB-KW"/>
</dbReference>
<keyword evidence="3" id="KW-0479">Metal-binding</keyword>
<evidence type="ECO:0000259" key="6">
    <source>
        <dbReference type="Pfam" id="PF03171"/>
    </source>
</evidence>
<protein>
    <submittedName>
        <fullName evidence="8">1-aminocyclopropane-1-carboxylate oxidase-like 1</fullName>
    </submittedName>
</protein>
<dbReference type="InterPro" id="IPR044861">
    <property type="entry name" value="IPNS-like_FE2OG_OXY"/>
</dbReference>
<evidence type="ECO:0000256" key="4">
    <source>
        <dbReference type="ARBA" id="ARBA00023002"/>
    </source>
</evidence>
<organism evidence="8 9">
    <name type="scientific">Vitis vinifera</name>
    <name type="common">Grape</name>
    <dbReference type="NCBI Taxonomy" id="29760"/>
    <lineage>
        <taxon>Eukaryota</taxon>
        <taxon>Viridiplantae</taxon>
        <taxon>Streptophyta</taxon>
        <taxon>Embryophyta</taxon>
        <taxon>Tracheophyta</taxon>
        <taxon>Spermatophyta</taxon>
        <taxon>Magnoliopsida</taxon>
        <taxon>eudicotyledons</taxon>
        <taxon>Gunneridae</taxon>
        <taxon>Pentapetalae</taxon>
        <taxon>rosids</taxon>
        <taxon>Vitales</taxon>
        <taxon>Vitaceae</taxon>
        <taxon>Viteae</taxon>
        <taxon>Vitis</taxon>
    </lineage>
</organism>
<comment type="cofactor">
    <cofactor evidence="1">
        <name>Fe cation</name>
        <dbReference type="ChEBI" id="CHEBI:24875"/>
    </cofactor>
</comment>
<evidence type="ECO:0000256" key="1">
    <source>
        <dbReference type="ARBA" id="ARBA00001962"/>
    </source>
</evidence>
<accession>A0A438G2R0</accession>
<feature type="domain" description="Non-haem dioxygenase N-terminal" evidence="7">
    <location>
        <begin position="65"/>
        <end position="170"/>
    </location>
</feature>
<feature type="domain" description="Isopenicillin N synthase-like Fe(2+) 2OG dioxygenase" evidence="6">
    <location>
        <begin position="219"/>
        <end position="279"/>
    </location>
</feature>
<evidence type="ECO:0000313" key="9">
    <source>
        <dbReference type="Proteomes" id="UP000288805"/>
    </source>
</evidence>
<dbReference type="Proteomes" id="UP000288805">
    <property type="component" value="Unassembled WGS sequence"/>
</dbReference>
<dbReference type="GO" id="GO:0046872">
    <property type="term" value="F:metal ion binding"/>
    <property type="evidence" value="ECO:0007669"/>
    <property type="project" value="UniProtKB-KW"/>
</dbReference>